<protein>
    <submittedName>
        <fullName evidence="6">LuxR family two component transcriptional regulator</fullName>
    </submittedName>
</protein>
<dbReference type="SUPFAM" id="SSF46894">
    <property type="entry name" value="C-terminal effector domain of the bipartite response regulators"/>
    <property type="match status" value="1"/>
</dbReference>
<evidence type="ECO:0000259" key="4">
    <source>
        <dbReference type="PROSITE" id="PS50043"/>
    </source>
</evidence>
<dbReference type="Proteomes" id="UP000237822">
    <property type="component" value="Unassembled WGS sequence"/>
</dbReference>
<proteinExistence type="predicted"/>
<dbReference type="PROSITE" id="PS50110">
    <property type="entry name" value="RESPONSE_REGULATORY"/>
    <property type="match status" value="1"/>
</dbReference>
<evidence type="ECO:0000256" key="3">
    <source>
        <dbReference type="PROSITE-ProRule" id="PRU00169"/>
    </source>
</evidence>
<dbReference type="EMBL" id="PVTI01000004">
    <property type="protein sequence ID" value="PRY62638.1"/>
    <property type="molecule type" value="Genomic_DNA"/>
</dbReference>
<dbReference type="GO" id="GO:0003677">
    <property type="term" value="F:DNA binding"/>
    <property type="evidence" value="ECO:0007669"/>
    <property type="project" value="UniProtKB-KW"/>
</dbReference>
<dbReference type="SUPFAM" id="SSF52172">
    <property type="entry name" value="CheY-like"/>
    <property type="match status" value="1"/>
</dbReference>
<dbReference type="SMART" id="SM00448">
    <property type="entry name" value="REC"/>
    <property type="match status" value="1"/>
</dbReference>
<name>A0A2T0UXR9_9MICO</name>
<comment type="caution">
    <text evidence="6">The sequence shown here is derived from an EMBL/GenBank/DDBJ whole genome shotgun (WGS) entry which is preliminary data.</text>
</comment>
<feature type="modified residue" description="4-aspartylphosphate" evidence="3">
    <location>
        <position position="62"/>
    </location>
</feature>
<dbReference type="CDD" id="cd06170">
    <property type="entry name" value="LuxR_C_like"/>
    <property type="match status" value="1"/>
</dbReference>
<dbReference type="AlphaFoldDB" id="A0A2T0UXR9"/>
<reference evidence="6 7" key="1">
    <citation type="submission" date="2018-03" db="EMBL/GenBank/DDBJ databases">
        <title>Genomic Encyclopedia of Archaeal and Bacterial Type Strains, Phase II (KMG-II): from individual species to whole genera.</title>
        <authorList>
            <person name="Goeker M."/>
        </authorList>
    </citation>
    <scope>NUCLEOTIDE SEQUENCE [LARGE SCALE GENOMIC DNA]</scope>
    <source>
        <strain evidence="6 7">ATCC BAA-1496</strain>
    </source>
</reference>
<dbReference type="OrthoDB" id="9808843at2"/>
<dbReference type="PROSITE" id="PS00622">
    <property type="entry name" value="HTH_LUXR_1"/>
    <property type="match status" value="1"/>
</dbReference>
<accession>A0A2T0UXR9</accession>
<dbReference type="Pfam" id="PF00072">
    <property type="entry name" value="Response_reg"/>
    <property type="match status" value="1"/>
</dbReference>
<dbReference type="PROSITE" id="PS50043">
    <property type="entry name" value="HTH_LUXR_2"/>
    <property type="match status" value="1"/>
</dbReference>
<gene>
    <name evidence="6" type="ORF">BCF74_10474</name>
</gene>
<keyword evidence="2" id="KW-0238">DNA-binding</keyword>
<keyword evidence="7" id="KW-1185">Reference proteome</keyword>
<keyword evidence="1 3" id="KW-0597">Phosphoprotein</keyword>
<dbReference type="GO" id="GO:0006355">
    <property type="term" value="P:regulation of DNA-templated transcription"/>
    <property type="evidence" value="ECO:0007669"/>
    <property type="project" value="InterPro"/>
</dbReference>
<evidence type="ECO:0000256" key="2">
    <source>
        <dbReference type="ARBA" id="ARBA00023125"/>
    </source>
</evidence>
<feature type="domain" description="HTH luxR-type" evidence="4">
    <location>
        <begin position="167"/>
        <end position="232"/>
    </location>
</feature>
<dbReference type="InterPro" id="IPR001789">
    <property type="entry name" value="Sig_transdc_resp-reg_receiver"/>
</dbReference>
<dbReference type="RefSeq" id="WP_106296636.1">
    <property type="nucleotide sequence ID" value="NZ_PVTI01000004.1"/>
</dbReference>
<dbReference type="Gene3D" id="3.40.50.2300">
    <property type="match status" value="1"/>
</dbReference>
<sequence length="245" mass="25750">MTASPPPEARTTVLVADDHPLWLGALERDLVEAGLDVVATAGDGPSTVRRARATRPDVLVLDLNLPGMRGDEVCRALGDLETRVLILSASGEQLDVLAAIKAGATGYLVKSASATEIVDAVVATARGEAVFTPGLAGLVLGEFRRMATAGDGDAARSSAAGERQRAADRPIPELTERETEVLRLVATGMSYKEIAAELVLSHRTVQNHVQNTLGKLHLHNRVELVRFALARGLEDPNGDAAGVGD</sequence>
<dbReference type="InterPro" id="IPR016032">
    <property type="entry name" value="Sig_transdc_resp-reg_C-effctor"/>
</dbReference>
<evidence type="ECO:0000256" key="1">
    <source>
        <dbReference type="ARBA" id="ARBA00022553"/>
    </source>
</evidence>
<organism evidence="6 7">
    <name type="scientific">Knoellia remsis</name>
    <dbReference type="NCBI Taxonomy" id="407159"/>
    <lineage>
        <taxon>Bacteria</taxon>
        <taxon>Bacillati</taxon>
        <taxon>Actinomycetota</taxon>
        <taxon>Actinomycetes</taxon>
        <taxon>Micrococcales</taxon>
        <taxon>Intrasporangiaceae</taxon>
        <taxon>Knoellia</taxon>
    </lineage>
</organism>
<dbReference type="CDD" id="cd17535">
    <property type="entry name" value="REC_NarL-like"/>
    <property type="match status" value="1"/>
</dbReference>
<dbReference type="Pfam" id="PF00196">
    <property type="entry name" value="GerE"/>
    <property type="match status" value="1"/>
</dbReference>
<evidence type="ECO:0000313" key="7">
    <source>
        <dbReference type="Proteomes" id="UP000237822"/>
    </source>
</evidence>
<evidence type="ECO:0000313" key="6">
    <source>
        <dbReference type="EMBL" id="PRY62638.1"/>
    </source>
</evidence>
<dbReference type="InterPro" id="IPR011006">
    <property type="entry name" value="CheY-like_superfamily"/>
</dbReference>
<dbReference type="InterPro" id="IPR058245">
    <property type="entry name" value="NreC/VraR/RcsB-like_REC"/>
</dbReference>
<dbReference type="SMART" id="SM00421">
    <property type="entry name" value="HTH_LUXR"/>
    <property type="match status" value="1"/>
</dbReference>
<feature type="domain" description="Response regulatory" evidence="5">
    <location>
        <begin position="12"/>
        <end position="125"/>
    </location>
</feature>
<dbReference type="PANTHER" id="PTHR43214">
    <property type="entry name" value="TWO-COMPONENT RESPONSE REGULATOR"/>
    <property type="match status" value="1"/>
</dbReference>
<dbReference type="InterPro" id="IPR039420">
    <property type="entry name" value="WalR-like"/>
</dbReference>
<dbReference type="GO" id="GO:0000160">
    <property type="term" value="P:phosphorelay signal transduction system"/>
    <property type="evidence" value="ECO:0007669"/>
    <property type="project" value="InterPro"/>
</dbReference>
<evidence type="ECO:0000259" key="5">
    <source>
        <dbReference type="PROSITE" id="PS50110"/>
    </source>
</evidence>
<dbReference type="InterPro" id="IPR000792">
    <property type="entry name" value="Tscrpt_reg_LuxR_C"/>
</dbReference>
<dbReference type="PRINTS" id="PR00038">
    <property type="entry name" value="HTHLUXR"/>
</dbReference>